<evidence type="ECO:0000313" key="6">
    <source>
        <dbReference type="EMBL" id="CAB3267754.1"/>
    </source>
</evidence>
<dbReference type="PROSITE" id="PS50092">
    <property type="entry name" value="TSP1"/>
    <property type="match status" value="1"/>
</dbReference>
<dbReference type="GO" id="GO:0008201">
    <property type="term" value="F:heparin binding"/>
    <property type="evidence" value="ECO:0007669"/>
    <property type="project" value="TreeGrafter"/>
</dbReference>
<dbReference type="InterPro" id="IPR006207">
    <property type="entry name" value="Cys_knot_C"/>
</dbReference>
<keyword evidence="4" id="KW-0812">Transmembrane</keyword>
<keyword evidence="4" id="KW-0472">Membrane</keyword>
<dbReference type="GO" id="GO:0005178">
    <property type="term" value="F:integrin binding"/>
    <property type="evidence" value="ECO:0007669"/>
    <property type="project" value="TreeGrafter"/>
</dbReference>
<dbReference type="Pfam" id="PF19035">
    <property type="entry name" value="TSP1_CCN"/>
    <property type="match status" value="1"/>
</dbReference>
<keyword evidence="1" id="KW-0732">Signal</keyword>
<dbReference type="AlphaFoldDB" id="A0A6F9DWC9"/>
<dbReference type="EMBL" id="LR791892">
    <property type="protein sequence ID" value="CAB3267754.1"/>
    <property type="molecule type" value="mRNA"/>
</dbReference>
<dbReference type="GO" id="GO:0031012">
    <property type="term" value="C:extracellular matrix"/>
    <property type="evidence" value="ECO:0007669"/>
    <property type="project" value="TreeGrafter"/>
</dbReference>
<organism evidence="6">
    <name type="scientific">Phallusia mammillata</name>
    <dbReference type="NCBI Taxonomy" id="59560"/>
    <lineage>
        <taxon>Eukaryota</taxon>
        <taxon>Metazoa</taxon>
        <taxon>Chordata</taxon>
        <taxon>Tunicata</taxon>
        <taxon>Ascidiacea</taxon>
        <taxon>Phlebobranchia</taxon>
        <taxon>Ascidiidae</taxon>
        <taxon>Phallusia</taxon>
    </lineage>
</organism>
<evidence type="ECO:0000256" key="1">
    <source>
        <dbReference type="ARBA" id="ARBA00022729"/>
    </source>
</evidence>
<keyword evidence="2" id="KW-1015">Disulfide bond</keyword>
<accession>A0A6F9DWC9</accession>
<dbReference type="GO" id="GO:0007165">
    <property type="term" value="P:signal transduction"/>
    <property type="evidence" value="ECO:0007669"/>
    <property type="project" value="InterPro"/>
</dbReference>
<dbReference type="SUPFAM" id="SSF82895">
    <property type="entry name" value="TSP-1 type 1 repeat"/>
    <property type="match status" value="1"/>
</dbReference>
<dbReference type="SMART" id="SM00041">
    <property type="entry name" value="CT"/>
    <property type="match status" value="1"/>
</dbReference>
<evidence type="ECO:0000256" key="4">
    <source>
        <dbReference type="SAM" id="Phobius"/>
    </source>
</evidence>
<dbReference type="SMART" id="SM00209">
    <property type="entry name" value="TSP1"/>
    <property type="match status" value="1"/>
</dbReference>
<dbReference type="InterPro" id="IPR036383">
    <property type="entry name" value="TSP1_rpt_sf"/>
</dbReference>
<dbReference type="GO" id="GO:0005615">
    <property type="term" value="C:extracellular space"/>
    <property type="evidence" value="ECO:0007669"/>
    <property type="project" value="TreeGrafter"/>
</dbReference>
<keyword evidence="4" id="KW-1133">Transmembrane helix</keyword>
<proteinExistence type="evidence at transcript level"/>
<dbReference type="PANTHER" id="PTHR11348:SF17">
    <property type="entry name" value="CCN"/>
    <property type="match status" value="1"/>
</dbReference>
<dbReference type="GO" id="GO:0007155">
    <property type="term" value="P:cell adhesion"/>
    <property type="evidence" value="ECO:0007669"/>
    <property type="project" value="TreeGrafter"/>
</dbReference>
<reference evidence="6" key="1">
    <citation type="submission" date="2020-04" db="EMBL/GenBank/DDBJ databases">
        <authorList>
            <person name="Neveu A P."/>
        </authorList>
    </citation>
    <scope>NUCLEOTIDE SEQUENCE</scope>
    <source>
        <tissue evidence="6">Whole embryo</tissue>
    </source>
</reference>
<evidence type="ECO:0000256" key="3">
    <source>
        <dbReference type="PROSITE-ProRule" id="PRU00039"/>
    </source>
</evidence>
<evidence type="ECO:0000259" key="5">
    <source>
        <dbReference type="PROSITE" id="PS01225"/>
    </source>
</evidence>
<feature type="transmembrane region" description="Helical" evidence="4">
    <location>
        <begin position="9"/>
        <end position="28"/>
    </location>
</feature>
<dbReference type="InterPro" id="IPR043973">
    <property type="entry name" value="TSP1_CCN"/>
</dbReference>
<comment type="caution">
    <text evidence="3">Lacks conserved residue(s) required for the propagation of feature annotation.</text>
</comment>
<dbReference type="InterPro" id="IPR000884">
    <property type="entry name" value="TSP1_rpt"/>
</dbReference>
<sequence length="200" mass="22837">MGHSARRPISIKAVISTAVITTFVFLLLQTQEIEAGRNRSSKGGRRGKNSCKKQVSPWNECSKPCGLGLSSRVKKKRHCKSKLETRLCIVRPCENDTKKLPTTRACQPNLPRKGREYIKYIKAKSEKKYKMRYCGSCTDTTKCCTPLKSKTKKIWFARADGTRFSKKMMFIRKCHCHRDCPTDLVPVIPLQEDTIRPPSQ</sequence>
<protein>
    <submittedName>
        <fullName evidence="6">Connective tissue growth factor</fullName>
    </submittedName>
</protein>
<name>A0A6F9DWC9_9ASCI</name>
<gene>
    <name evidence="6" type="primary">Wisp2-003</name>
</gene>
<dbReference type="GO" id="GO:0045597">
    <property type="term" value="P:positive regulation of cell differentiation"/>
    <property type="evidence" value="ECO:0007669"/>
    <property type="project" value="TreeGrafter"/>
</dbReference>
<dbReference type="PROSITE" id="PS01225">
    <property type="entry name" value="CTCK_2"/>
    <property type="match status" value="1"/>
</dbReference>
<dbReference type="PANTHER" id="PTHR11348">
    <property type="entry name" value="CONNECTIVE TISSUE GROWTH FACTOR-RELATED"/>
    <property type="match status" value="1"/>
</dbReference>
<feature type="domain" description="CTCK" evidence="5">
    <location>
        <begin position="106"/>
        <end position="181"/>
    </location>
</feature>
<evidence type="ECO:0000256" key="2">
    <source>
        <dbReference type="ARBA" id="ARBA00023157"/>
    </source>
</evidence>
<dbReference type="InterPro" id="IPR050941">
    <property type="entry name" value="CCN"/>
</dbReference>